<evidence type="ECO:0000313" key="2">
    <source>
        <dbReference type="EMBL" id="KIL59811.1"/>
    </source>
</evidence>
<feature type="compositionally biased region" description="Polar residues" evidence="1">
    <location>
        <begin position="53"/>
        <end position="62"/>
    </location>
</feature>
<protein>
    <submittedName>
        <fullName evidence="2">Uncharacterized protein</fullName>
    </submittedName>
</protein>
<reference evidence="2 3" key="1">
    <citation type="submission" date="2014-04" db="EMBL/GenBank/DDBJ databases">
        <title>Evolutionary Origins and Diversification of the Mycorrhizal Mutualists.</title>
        <authorList>
            <consortium name="DOE Joint Genome Institute"/>
            <consortium name="Mycorrhizal Genomics Consortium"/>
            <person name="Kohler A."/>
            <person name="Kuo A."/>
            <person name="Nagy L.G."/>
            <person name="Floudas D."/>
            <person name="Copeland A."/>
            <person name="Barry K.W."/>
            <person name="Cichocki N."/>
            <person name="Veneault-Fourrey C."/>
            <person name="LaButti K."/>
            <person name="Lindquist E.A."/>
            <person name="Lipzen A."/>
            <person name="Lundell T."/>
            <person name="Morin E."/>
            <person name="Murat C."/>
            <person name="Riley R."/>
            <person name="Ohm R."/>
            <person name="Sun H."/>
            <person name="Tunlid A."/>
            <person name="Henrissat B."/>
            <person name="Grigoriev I.V."/>
            <person name="Hibbett D.S."/>
            <person name="Martin F."/>
        </authorList>
    </citation>
    <scope>NUCLEOTIDE SEQUENCE [LARGE SCALE GENOMIC DNA]</scope>
    <source>
        <strain evidence="2 3">Koide BX008</strain>
    </source>
</reference>
<proteinExistence type="predicted"/>
<dbReference type="Proteomes" id="UP000054549">
    <property type="component" value="Unassembled WGS sequence"/>
</dbReference>
<evidence type="ECO:0000313" key="3">
    <source>
        <dbReference type="Proteomes" id="UP000054549"/>
    </source>
</evidence>
<feature type="region of interest" description="Disordered" evidence="1">
    <location>
        <begin position="53"/>
        <end position="76"/>
    </location>
</feature>
<sequence length="76" mass="8692">MPRTPPAWPRHRLIPASERGPPFALYRLVWLFLFVSFQIKLSFVRIAFSGSSAFGNSQTGQNRRSHAHFPNPATRI</sequence>
<accession>A0A0C2WST3</accession>
<evidence type="ECO:0000256" key="1">
    <source>
        <dbReference type="SAM" id="MobiDB-lite"/>
    </source>
</evidence>
<organism evidence="2 3">
    <name type="scientific">Amanita muscaria (strain Koide BX008)</name>
    <dbReference type="NCBI Taxonomy" id="946122"/>
    <lineage>
        <taxon>Eukaryota</taxon>
        <taxon>Fungi</taxon>
        <taxon>Dikarya</taxon>
        <taxon>Basidiomycota</taxon>
        <taxon>Agaricomycotina</taxon>
        <taxon>Agaricomycetes</taxon>
        <taxon>Agaricomycetidae</taxon>
        <taxon>Agaricales</taxon>
        <taxon>Pluteineae</taxon>
        <taxon>Amanitaceae</taxon>
        <taxon>Amanita</taxon>
    </lineage>
</organism>
<dbReference type="InParanoid" id="A0A0C2WST3"/>
<name>A0A0C2WST3_AMAMK</name>
<gene>
    <name evidence="2" type="ORF">M378DRAFT_967586</name>
</gene>
<dbReference type="EMBL" id="KN818309">
    <property type="protein sequence ID" value="KIL59811.1"/>
    <property type="molecule type" value="Genomic_DNA"/>
</dbReference>
<dbReference type="HOGENOM" id="CLU_2654012_0_0_1"/>
<keyword evidence="3" id="KW-1185">Reference proteome</keyword>
<dbReference type="AlphaFoldDB" id="A0A0C2WST3"/>